<reference evidence="2" key="1">
    <citation type="submission" date="2012-03" db="EMBL/GenBank/DDBJ databases">
        <title>Functional metagenomics reveals considerable lignocellulase gene clusters in the gut microbiome of a wood-feeding higher termite.</title>
        <authorList>
            <person name="Liu N."/>
        </authorList>
    </citation>
    <scope>NUCLEOTIDE SEQUENCE</scope>
</reference>
<feature type="region of interest" description="Disordered" evidence="1">
    <location>
        <begin position="1"/>
        <end position="25"/>
    </location>
</feature>
<organism evidence="2">
    <name type="scientific">uncultured bacterium contig00049</name>
    <dbReference type="NCBI Taxonomy" id="1181534"/>
    <lineage>
        <taxon>Bacteria</taxon>
        <taxon>environmental samples</taxon>
    </lineage>
</organism>
<evidence type="ECO:0000256" key="1">
    <source>
        <dbReference type="SAM" id="MobiDB-lite"/>
    </source>
</evidence>
<name>A0A806JYQ4_9BACT</name>
<dbReference type="AlphaFoldDB" id="A0A806JYQ4"/>
<sequence length="78" mass="8977">MEKEKKPVTPTGCADQAKSHPSDAMQDALIRTMAELVDRHDESMEGHVERTQQGIKILLDEMEKHNVYQDEIKKLIFL</sequence>
<protein>
    <submittedName>
        <fullName evidence="2">Uncharacterized protein</fullName>
    </submittedName>
</protein>
<dbReference type="EMBL" id="JQ844184">
    <property type="protein sequence ID" value="AGS52171.1"/>
    <property type="molecule type" value="Genomic_DNA"/>
</dbReference>
<accession>A0A806JYQ4</accession>
<proteinExistence type="predicted"/>
<evidence type="ECO:0000313" key="2">
    <source>
        <dbReference type="EMBL" id="AGS52171.1"/>
    </source>
</evidence>